<keyword evidence="5" id="KW-1185">Reference proteome</keyword>
<organism evidence="4 5">
    <name type="scientific">Pseudobacter ginsenosidimutans</name>
    <dbReference type="NCBI Taxonomy" id="661488"/>
    <lineage>
        <taxon>Bacteria</taxon>
        <taxon>Pseudomonadati</taxon>
        <taxon>Bacteroidota</taxon>
        <taxon>Chitinophagia</taxon>
        <taxon>Chitinophagales</taxon>
        <taxon>Chitinophagaceae</taxon>
        <taxon>Pseudobacter</taxon>
    </lineage>
</organism>
<dbReference type="PANTHER" id="PTHR11319:SF35">
    <property type="entry name" value="OUTER MEMBRANE PROTEIN PMPC-RELATED"/>
    <property type="match status" value="1"/>
</dbReference>
<protein>
    <submittedName>
        <fullName evidence="4">Putative secreted protein (Por secretion system target)</fullName>
    </submittedName>
</protein>
<comment type="caution">
    <text evidence="4">The sequence shown here is derived from an EMBL/GenBank/DDBJ whole genome shotgun (WGS) entry which is preliminary data.</text>
</comment>
<feature type="chain" id="PRO_5020563040" evidence="1">
    <location>
        <begin position="30"/>
        <end position="2424"/>
    </location>
</feature>
<dbReference type="Pfam" id="PF18962">
    <property type="entry name" value="Por_Secre_tail"/>
    <property type="match status" value="1"/>
</dbReference>
<dbReference type="Proteomes" id="UP000293874">
    <property type="component" value="Unassembled WGS sequence"/>
</dbReference>
<feature type="domain" description="Right handed beta helix" evidence="2">
    <location>
        <begin position="1416"/>
        <end position="1569"/>
    </location>
</feature>
<dbReference type="SUPFAM" id="SSF51126">
    <property type="entry name" value="Pectin lyase-like"/>
    <property type="match status" value="8"/>
</dbReference>
<dbReference type="PANTHER" id="PTHR11319">
    <property type="entry name" value="G PROTEIN-COUPLED RECEPTOR-RELATED"/>
    <property type="match status" value="1"/>
</dbReference>
<dbReference type="SMART" id="SM00710">
    <property type="entry name" value="PbH1"/>
    <property type="match status" value="21"/>
</dbReference>
<dbReference type="InterPro" id="IPR011050">
    <property type="entry name" value="Pectin_lyase_fold/virulence"/>
</dbReference>
<keyword evidence="1" id="KW-0732">Signal</keyword>
<feature type="signal peptide" evidence="1">
    <location>
        <begin position="1"/>
        <end position="29"/>
    </location>
</feature>
<dbReference type="RefSeq" id="WP_130542149.1">
    <property type="nucleotide sequence ID" value="NZ_CP042431.1"/>
</dbReference>
<dbReference type="EMBL" id="SGXA01000002">
    <property type="protein sequence ID" value="RZS71673.1"/>
    <property type="molecule type" value="Genomic_DNA"/>
</dbReference>
<dbReference type="OrthoDB" id="1097758at2"/>
<name>A0A4Q7MWW2_9BACT</name>
<feature type="domain" description="Right handed beta helix" evidence="2">
    <location>
        <begin position="272"/>
        <end position="435"/>
    </location>
</feature>
<sequence length="2424" mass="257226">MNKTFTVKDRLYLLLITFSICLVSFQAQSQQNVYVDSGATGANNGSSWTNAYTKLSDALTAVNAGSSAVQVHVASGTYFPTGDQSATDRDSAFTIYRAGIRLLGGYPRGGGVRDPTVNKVYLDGDIGTAGDAAGNSFHIMVVVGSKGIKDSTVIDGFTFRHGKGSDLEDPDGKYYSSQLVLYRHFGGGLLLERLSIDHDNPIAVTNCEFTNNSSNTGGGVYANNAAVIFNKCKFSSGTAIRGAGVGAINSSSVFNECIFSDNKSYKESGLAGWGGETRILNSSFLNNETFELGGVASLSSMSAEVDNCLFSNNSFPQQGGSLLIFQVQNASIKNSTFSNNNARFGAGMFVRRSNGNINNCKFLNNTSATGGAIYIEESTISVNQATAAGNNAEVDGGVIYSVTSTITINGGTYSGNKASRGGGVLTFKSGSVTIDKGLFSENAAQYGGVIRNEGYPQLTVKNAIFSRNKSTNTAPAMSLAGGAADTLINNLFIQNKDNSTVGGGAICLYNGNYFIANNTFYADTTNGRGAAIRLEGTGGSCNLRNNLFYKCKAASGTEVYNDAAMPYTESHNSFSVNPVFKNEASPAGPDNTWGTLDDGLVITGTTSLANAGDTTGIGHIIPSFDIAGNPRIVGHQIDIGAYESSIGSELYVDSTNGNDANDGSSWSTAYKTLSRALSNNQPIMSIYVAKGTYYPSGVQAGASRDSAFTILRGNIKLYGGYPAGGGVRDIANNPVYLDGNIVNPNLSTDNSYHIMVVAGLSATADSVIIDGFTFRNGNATGDLRKKYNNFDVWQNYGGALVLQDNAKSKKIKIINCVFTNNLTRREGAAVYTIDTDPVFENCRFDNNQITSGGIGGTIQNYDNSVVFTNCEFIANNGLTGAAINNINAQNLITGSRFDGNNAEAGGAIANSGNSTATINNTQFNNNTASLAGGSIYQEGGTIQVSGSTFTNNSAEYGGAIRNQSNPVLSVKNSVFSGNSSNNTGAAMSLAEGSDTLVNNLFIRNKDNSAVGGGAICLFAGNFSVVNNTFYADTTMGNGGAIRLEGGSGNAKLQNNIFYKCKATASNDVYNDAGMPLTELANSYSIDPLFINEASPIGADNIWGTADDGLILQTSSTEANTGYSLGFESCMPSTDLSGNTRIFGDAIDKGAYESLAMAANILYVDSTNGNDGNSGASWALAHKTLARTLHIANKPGNTVDSILVAKGTYFPTGQQNGTNRDSSFIIYRAGLKLYGGYPAGGGTRDLLANPVYLDGDINNPDDNLDNSFHVLMIVDTRLPADSLVLDGFTIRNGNADGSGSNINDGYAIQRNSGGGAFVLFCGAFTRFSNCNFMNNTANREGAGIYNNNASPLISDCNFSDNRCTVDGGAMYNCFRSSPVVLNCSFTSNSAMHGAGMYNIDYSNAVIRKTNFLKNNTTGDGGGIYNNVKSIALIDSCIISENSSASGAGIYNRDYSNAVIRNTQITLNTAISDGGGIMNILNSAPQIDSCIISGNIAEEGGGMQNFLGSNPIIRNTSFIQNKATTYGGGIYNIKKSSPLIDSCLFSENTAKYGAGIANNDTSAPAIRNSRFTKNAAITDGGGIYNTNFCGPLIYNCIIAENTAKYGAGMYNYIRSSPIVKSNNIMQNQSVDDGAGVYNNYLSSPQFDSCLFSGNISQQGAGGMINSYSSHPVIRNSRFIGNKCTSTGGAIQNMLKSVPVIDSCYFAENSARYGGAIYTRDSSVPVFKNSQFIRNTATSDGGAVHTAIYSSPLIDSCLFSENSATYGGGLYCINFSNPIVRNCQFIKDTARNDGGAIFVRDNSHPALEKCVLKENVAKRGGALYGLAANIPVTGSSFEKNLATIGGGAIFQTGGHFRIDASRFTGNTAQYGGAIRNEQSNKLFVQNSFFESNSSTNTGAAMSLFQGTDTLVNNLFIRNKDKSSVGGGAVCIASGSYWITNNTFYADTTSNGRGGAIRLDPTTGDASVYNNIFYKCHAGAGDNDVYHAAGMQLNKGNNLQAADPGFVNETDPDGADNLWGTADDGLALTLCSPAINAGVNIAIDASILKDIANQPRIGLINIDMGAYESSKSYSLNETSATLISDINCQNNGWTNYYNTTGEKILVSIKAGFNDLGTITASGNLRTGYATDNTEMMTAPFGTTDNLYPFNRSWTITTSKTPVDSVGVRFYFGAADSSDVKNTVSFESLRNLVLYKVNGADAWNTDATGYTSYKFADTASKTTFTLGTYQGLQYAEFYVTSFSSGSMAAITSSPLPLDLLNFSGRLINDKSRLEWLTANEENVSHFEVERSTGNNEWVSIGQVPARNIAGNQSYTFWDNQPANGWNYYRLKMVDIDRRFKYSKMIAIRKNGPNLLVYPNPNKGQFVVQIDHAASRSTLQLYDASGKLVHQQLLVQGINTINVQKLSGGVYILKVEDGTQHHIERMIIRK</sequence>
<dbReference type="NCBIfam" id="TIGR04183">
    <property type="entry name" value="Por_Secre_tail"/>
    <property type="match status" value="1"/>
</dbReference>
<dbReference type="InterPro" id="IPR039448">
    <property type="entry name" value="Beta_helix"/>
</dbReference>
<evidence type="ECO:0000259" key="3">
    <source>
        <dbReference type="Pfam" id="PF18962"/>
    </source>
</evidence>
<dbReference type="Pfam" id="PF13229">
    <property type="entry name" value="Beta_helix"/>
    <property type="match status" value="3"/>
</dbReference>
<evidence type="ECO:0000313" key="4">
    <source>
        <dbReference type="EMBL" id="RZS71673.1"/>
    </source>
</evidence>
<feature type="domain" description="Secretion system C-terminal sorting" evidence="3">
    <location>
        <begin position="2351"/>
        <end position="2422"/>
    </location>
</feature>
<proteinExistence type="predicted"/>
<reference evidence="4 5" key="1">
    <citation type="submission" date="2019-02" db="EMBL/GenBank/DDBJ databases">
        <title>Genomic Encyclopedia of Type Strains, Phase IV (KMG-IV): sequencing the most valuable type-strain genomes for metagenomic binning, comparative biology and taxonomic classification.</title>
        <authorList>
            <person name="Goeker M."/>
        </authorList>
    </citation>
    <scope>NUCLEOTIDE SEQUENCE [LARGE SCALE GENOMIC DNA]</scope>
    <source>
        <strain evidence="4 5">DSM 18116</strain>
    </source>
</reference>
<dbReference type="InterPro" id="IPR026444">
    <property type="entry name" value="Secre_tail"/>
</dbReference>
<gene>
    <name evidence="4" type="ORF">EV199_3581</name>
</gene>
<evidence type="ECO:0000313" key="5">
    <source>
        <dbReference type="Proteomes" id="UP000293874"/>
    </source>
</evidence>
<dbReference type="InterPro" id="IPR012334">
    <property type="entry name" value="Pectin_lyas_fold"/>
</dbReference>
<dbReference type="InterPro" id="IPR006626">
    <property type="entry name" value="PbH1"/>
</dbReference>
<evidence type="ECO:0000259" key="2">
    <source>
        <dbReference type="Pfam" id="PF13229"/>
    </source>
</evidence>
<accession>A0A4Q7MWW2</accession>
<dbReference type="Gene3D" id="2.160.20.10">
    <property type="entry name" value="Single-stranded right-handed beta-helix, Pectin lyase-like"/>
    <property type="match status" value="4"/>
</dbReference>
<feature type="domain" description="Right handed beta helix" evidence="2">
    <location>
        <begin position="1675"/>
        <end position="1834"/>
    </location>
</feature>
<evidence type="ECO:0000256" key="1">
    <source>
        <dbReference type="SAM" id="SignalP"/>
    </source>
</evidence>